<keyword evidence="1" id="KW-0175">Coiled coil</keyword>
<protein>
    <submittedName>
        <fullName evidence="4">IS1182 family transposase</fullName>
    </submittedName>
</protein>
<dbReference type="InterPro" id="IPR008490">
    <property type="entry name" value="Transposase_InsH_N"/>
</dbReference>
<dbReference type="NCBIfam" id="NF033551">
    <property type="entry name" value="transpos_IS1182"/>
    <property type="match status" value="1"/>
</dbReference>
<name>A0A7C2LZM0_9FLAO</name>
<evidence type="ECO:0000313" key="4">
    <source>
        <dbReference type="EMBL" id="HER39766.1"/>
    </source>
</evidence>
<dbReference type="Pfam" id="PF13751">
    <property type="entry name" value="DDE_Tnp_1_6"/>
    <property type="match status" value="1"/>
</dbReference>
<sequence>MQHKQGENRDQMFMFSLESAIPADAFVRVVDAFVDAIDLKSFGFAHVECQEEGRPPYPPSVLMKLYLYGYRYGIRTTRKLEREAHTNIEAMWLLSGLCPKYKTIADFRKNHPGAFREVFRRFVCLLKEWKLVDGETVAIDSFKIRGSNSLKNNFNEKKLRQHLAYIDAQISEYEKLLDSCDLEDDKKEIEAKLEERKEKQEKYERIQKELESGDQEQISTTDPDSRSVVLLRNIINVGYNIQTSSDSKHKLLVEYDTGDVNDTHALAPMAIKTKQILGVDTFNVLADKGYHTGDQLKQCAENKITAFVSPKEPSTKDIGLYPISTFLYDKKSDSYTCPMGFTMQTNGQWHIHSTPRGEGKGSYRFKRYTTPDCKFCENRHKCTQSKQNGRAIDRSEHADMIEANAKRVNENPDYYRKRQQITEHQFGTLKRQRGYTHTNLRGKEKVLGEAGLLFIGYNLTRCVTILGAAMLIKALRKCCFLILNAKLRLILSTFNEVIFPGKITAFC</sequence>
<dbReference type="InterPro" id="IPR025668">
    <property type="entry name" value="Tnp_DDE_dom"/>
</dbReference>
<dbReference type="Proteomes" id="UP000885753">
    <property type="component" value="Unassembled WGS sequence"/>
</dbReference>
<feature type="domain" description="Transposase DDE" evidence="3">
    <location>
        <begin position="336"/>
        <end position="461"/>
    </location>
</feature>
<dbReference type="Pfam" id="PF05598">
    <property type="entry name" value="DUF772"/>
    <property type="match status" value="1"/>
</dbReference>
<dbReference type="AlphaFoldDB" id="A0A7C2LZM0"/>
<feature type="domain" description="Transposase InsH N-terminal" evidence="2">
    <location>
        <begin position="16"/>
        <end position="109"/>
    </location>
</feature>
<evidence type="ECO:0000259" key="3">
    <source>
        <dbReference type="Pfam" id="PF13751"/>
    </source>
</evidence>
<dbReference type="PANTHER" id="PTHR33408:SF2">
    <property type="entry name" value="TRANSPOSASE DDE DOMAIN-CONTAINING PROTEIN"/>
    <property type="match status" value="1"/>
</dbReference>
<evidence type="ECO:0000259" key="2">
    <source>
        <dbReference type="Pfam" id="PF05598"/>
    </source>
</evidence>
<dbReference type="EMBL" id="DSEE01000066">
    <property type="protein sequence ID" value="HER39766.1"/>
    <property type="molecule type" value="Genomic_DNA"/>
</dbReference>
<organism evidence="4">
    <name type="scientific">Salinimicrobium catena</name>
    <dbReference type="NCBI Taxonomy" id="390640"/>
    <lineage>
        <taxon>Bacteria</taxon>
        <taxon>Pseudomonadati</taxon>
        <taxon>Bacteroidota</taxon>
        <taxon>Flavobacteriia</taxon>
        <taxon>Flavobacteriales</taxon>
        <taxon>Flavobacteriaceae</taxon>
        <taxon>Salinimicrobium</taxon>
    </lineage>
</organism>
<dbReference type="InterPro" id="IPR047629">
    <property type="entry name" value="IS1182_transpos"/>
</dbReference>
<proteinExistence type="predicted"/>
<feature type="coiled-coil region" evidence="1">
    <location>
        <begin position="182"/>
        <end position="216"/>
    </location>
</feature>
<gene>
    <name evidence="4" type="ORF">ENO10_00925</name>
</gene>
<evidence type="ECO:0000256" key="1">
    <source>
        <dbReference type="SAM" id="Coils"/>
    </source>
</evidence>
<reference evidence="4" key="1">
    <citation type="journal article" date="2020" name="mSystems">
        <title>Genome- and Community-Level Interaction Insights into Carbon Utilization and Element Cycling Functions of Hydrothermarchaeota in Hydrothermal Sediment.</title>
        <authorList>
            <person name="Zhou Z."/>
            <person name="Liu Y."/>
            <person name="Xu W."/>
            <person name="Pan J."/>
            <person name="Luo Z.H."/>
            <person name="Li M."/>
        </authorList>
    </citation>
    <scope>NUCLEOTIDE SEQUENCE [LARGE SCALE GENOMIC DNA]</scope>
    <source>
        <strain evidence="4">SpSt-1235</strain>
    </source>
</reference>
<comment type="caution">
    <text evidence="4">The sequence shown here is derived from an EMBL/GenBank/DDBJ whole genome shotgun (WGS) entry which is preliminary data.</text>
</comment>
<dbReference type="PANTHER" id="PTHR33408">
    <property type="entry name" value="TRANSPOSASE"/>
    <property type="match status" value="1"/>
</dbReference>
<accession>A0A7C2LZM0</accession>